<dbReference type="GeneID" id="25369633"/>
<name>A0A074YLB6_AURSE</name>
<dbReference type="AlphaFoldDB" id="A0A074YLB6"/>
<dbReference type="Pfam" id="PF02036">
    <property type="entry name" value="SCP2"/>
    <property type="match status" value="1"/>
</dbReference>
<proteinExistence type="predicted"/>
<dbReference type="PANTHER" id="PTHR10094">
    <property type="entry name" value="STEROL CARRIER PROTEIN 2 SCP-2 FAMILY PROTEIN"/>
    <property type="match status" value="1"/>
</dbReference>
<evidence type="ECO:0000313" key="2">
    <source>
        <dbReference type="EMBL" id="KEQ98598.1"/>
    </source>
</evidence>
<gene>
    <name evidence="2" type="ORF">AUEXF2481DRAFT_62549</name>
</gene>
<dbReference type="InterPro" id="IPR036527">
    <property type="entry name" value="SCP2_sterol-bd_dom_sf"/>
</dbReference>
<evidence type="ECO:0000313" key="3">
    <source>
        <dbReference type="Proteomes" id="UP000030641"/>
    </source>
</evidence>
<dbReference type="RefSeq" id="XP_013346932.1">
    <property type="nucleotide sequence ID" value="XM_013491478.1"/>
</dbReference>
<feature type="domain" description="SCP2" evidence="1">
    <location>
        <begin position="39"/>
        <end position="142"/>
    </location>
</feature>
<dbReference type="FunFam" id="3.30.1050.10:FF:000001">
    <property type="entry name" value="Putative Non-specific lipid-transfer protein"/>
    <property type="match status" value="1"/>
</dbReference>
<dbReference type="STRING" id="1043005.A0A074YLB6"/>
<keyword evidence="3" id="KW-1185">Reference proteome</keyword>
<dbReference type="EMBL" id="KL584752">
    <property type="protein sequence ID" value="KEQ98598.1"/>
    <property type="molecule type" value="Genomic_DNA"/>
</dbReference>
<reference evidence="2 3" key="1">
    <citation type="journal article" date="2014" name="BMC Genomics">
        <title>Genome sequencing of four Aureobasidium pullulans varieties: biotechnological potential, stress tolerance, and description of new species.</title>
        <authorList>
            <person name="Gostin Ar C."/>
            <person name="Ohm R.A."/>
            <person name="Kogej T."/>
            <person name="Sonjak S."/>
            <person name="Turk M."/>
            <person name="Zajc J."/>
            <person name="Zalar P."/>
            <person name="Grube M."/>
            <person name="Sun H."/>
            <person name="Han J."/>
            <person name="Sharma A."/>
            <person name="Chiniquy J."/>
            <person name="Ngan C.Y."/>
            <person name="Lipzen A."/>
            <person name="Barry K."/>
            <person name="Grigoriev I.V."/>
            <person name="Gunde-Cimerman N."/>
        </authorList>
    </citation>
    <scope>NUCLEOTIDE SEQUENCE [LARGE SCALE GENOMIC DNA]</scope>
    <source>
        <strain evidence="2 3">EXF-2481</strain>
    </source>
</reference>
<organism evidence="2 3">
    <name type="scientific">Aureobasidium subglaciale (strain EXF-2481)</name>
    <name type="common">Aureobasidium pullulans var. subglaciale</name>
    <dbReference type="NCBI Taxonomy" id="1043005"/>
    <lineage>
        <taxon>Eukaryota</taxon>
        <taxon>Fungi</taxon>
        <taxon>Dikarya</taxon>
        <taxon>Ascomycota</taxon>
        <taxon>Pezizomycotina</taxon>
        <taxon>Dothideomycetes</taxon>
        <taxon>Dothideomycetidae</taxon>
        <taxon>Dothideales</taxon>
        <taxon>Saccotheciaceae</taxon>
        <taxon>Aureobasidium</taxon>
    </lineage>
</organism>
<sequence>MSIADCTFHLDPSALLPQHLEPNTSITANFPSSAAFDAINEALSSDSERKDAIKKGGAIFAFTLKNSNGASESWHIDLKDTGKAGKGTAPDGKKSAVTLSLSDADFGKLVKGEANAQKLFMSGKLKVKGDVMKATKMEPIFKKVQTKAKL</sequence>
<dbReference type="Proteomes" id="UP000030641">
    <property type="component" value="Unassembled WGS sequence"/>
</dbReference>
<accession>A0A074YLB6</accession>
<dbReference type="GO" id="GO:0005829">
    <property type="term" value="C:cytosol"/>
    <property type="evidence" value="ECO:0007669"/>
    <property type="project" value="TreeGrafter"/>
</dbReference>
<evidence type="ECO:0000259" key="1">
    <source>
        <dbReference type="Pfam" id="PF02036"/>
    </source>
</evidence>
<protein>
    <recommendedName>
        <fullName evidence="1">SCP2 domain-containing protein</fullName>
    </recommendedName>
</protein>
<dbReference type="InParanoid" id="A0A074YLB6"/>
<dbReference type="SUPFAM" id="SSF55718">
    <property type="entry name" value="SCP-like"/>
    <property type="match status" value="1"/>
</dbReference>
<dbReference type="OMA" id="WTIDMKK"/>
<dbReference type="InterPro" id="IPR003033">
    <property type="entry name" value="SCP2_sterol-bd_dom"/>
</dbReference>
<dbReference type="OrthoDB" id="10265837at2759"/>
<dbReference type="PANTHER" id="PTHR10094:SF25">
    <property type="entry name" value="SCP2 STEROL-BINDING DOMAIN-CONTAINING PROTEIN 1"/>
    <property type="match status" value="1"/>
</dbReference>
<dbReference type="Gene3D" id="3.30.1050.10">
    <property type="entry name" value="SCP2 sterol-binding domain"/>
    <property type="match status" value="1"/>
</dbReference>
<dbReference type="HOGENOM" id="CLU_105945_0_2_1"/>